<dbReference type="RefSeq" id="XP_031400340.1">
    <property type="nucleotide sequence ID" value="XM_031544480.1"/>
</dbReference>
<dbReference type="GeneID" id="116210574"/>
<sequence length="304" mass="34198">MSDLLIHQQQPQMDLNAHEEEYRQELEQEGCRQAELACPEPEPEPVSLVPPPQICRNCFYASTMTKPHRRHAAHSGSTTRRRLSSSNPIVATSGSENTSAAAPFVPLPPKTQQQIEQDDLEFTLRGFSKITLPENHRCSGVWNITSGSPEKSSSSVPFFSKAATPPPALQHQNQHGFSPSKPASPLPPLPPPLRRTSSDPTPAINYSNVEESPNSRRLKRMRHQLKEMSRWWHQVLREEEEEEDEVPGEQNNNATEKDRAEAENDQESVSVEELGDCLSIHFNCPCGKGYQILLSGRNCYYKLI</sequence>
<dbReference type="Proteomes" id="UP000515151">
    <property type="component" value="Chromosome 6"/>
</dbReference>
<name>A0A6P8E4K4_PUNGR</name>
<dbReference type="OrthoDB" id="1289445at2759"/>
<feature type="compositionally biased region" description="Acidic residues" evidence="1">
    <location>
        <begin position="238"/>
        <end position="247"/>
    </location>
</feature>
<evidence type="ECO:0000313" key="4">
    <source>
        <dbReference type="RefSeq" id="XP_031400341.1"/>
    </source>
</evidence>
<feature type="region of interest" description="Disordered" evidence="1">
    <location>
        <begin position="139"/>
        <end position="218"/>
    </location>
</feature>
<reference evidence="2" key="1">
    <citation type="journal article" date="2020" name="Plant Biotechnol. J.">
        <title>The pomegranate (Punica granatum L.) draft genome dissects genetic divergence between soft- and hard-seeded cultivars.</title>
        <authorList>
            <person name="Luo X."/>
            <person name="Li H."/>
            <person name="Wu Z."/>
            <person name="Yao W."/>
            <person name="Zhao P."/>
            <person name="Cao D."/>
            <person name="Yu H."/>
            <person name="Li K."/>
            <person name="Poudel K."/>
            <person name="Zhao D."/>
            <person name="Zhang F."/>
            <person name="Xia X."/>
            <person name="Chen L."/>
            <person name="Wang Q."/>
            <person name="Jing D."/>
            <person name="Cao S."/>
        </authorList>
    </citation>
    <scope>NUCLEOTIDE SEQUENCE [LARGE SCALE GENOMIC DNA]</scope>
</reference>
<organism evidence="2 4">
    <name type="scientific">Punica granatum</name>
    <name type="common">Pomegranate</name>
    <dbReference type="NCBI Taxonomy" id="22663"/>
    <lineage>
        <taxon>Eukaryota</taxon>
        <taxon>Viridiplantae</taxon>
        <taxon>Streptophyta</taxon>
        <taxon>Embryophyta</taxon>
        <taxon>Tracheophyta</taxon>
        <taxon>Spermatophyta</taxon>
        <taxon>Magnoliopsida</taxon>
        <taxon>eudicotyledons</taxon>
        <taxon>Gunneridae</taxon>
        <taxon>Pentapetalae</taxon>
        <taxon>rosids</taxon>
        <taxon>malvids</taxon>
        <taxon>Myrtales</taxon>
        <taxon>Lythraceae</taxon>
        <taxon>Punica</taxon>
    </lineage>
</organism>
<proteinExistence type="predicted"/>
<dbReference type="RefSeq" id="XP_031400341.1">
    <property type="nucleotide sequence ID" value="XM_031544481.1"/>
</dbReference>
<dbReference type="AlphaFoldDB" id="A0A6P8E4K4"/>
<gene>
    <name evidence="3 4" type="primary">LOC116210574</name>
</gene>
<evidence type="ECO:0000313" key="2">
    <source>
        <dbReference type="Proteomes" id="UP000515151"/>
    </source>
</evidence>
<evidence type="ECO:0000256" key="1">
    <source>
        <dbReference type="SAM" id="MobiDB-lite"/>
    </source>
</evidence>
<keyword evidence="2" id="KW-1185">Reference proteome</keyword>
<evidence type="ECO:0000313" key="3">
    <source>
        <dbReference type="RefSeq" id="XP_031400340.1"/>
    </source>
</evidence>
<feature type="compositionally biased region" description="Basic residues" evidence="1">
    <location>
        <begin position="66"/>
        <end position="83"/>
    </location>
</feature>
<feature type="region of interest" description="Disordered" evidence="1">
    <location>
        <begin position="238"/>
        <end position="269"/>
    </location>
</feature>
<accession>A0A6P8E4K4</accession>
<feature type="compositionally biased region" description="Pro residues" evidence="1">
    <location>
        <begin position="182"/>
        <end position="193"/>
    </location>
</feature>
<feature type="compositionally biased region" description="Polar residues" evidence="1">
    <location>
        <begin position="87"/>
        <end position="100"/>
    </location>
</feature>
<protein>
    <submittedName>
        <fullName evidence="3 4">Uncharacterized protein LOC116210574</fullName>
    </submittedName>
</protein>
<feature type="compositionally biased region" description="Low complexity" evidence="1">
    <location>
        <begin position="146"/>
        <end position="161"/>
    </location>
</feature>
<reference evidence="3 4" key="2">
    <citation type="submission" date="2025-04" db="UniProtKB">
        <authorList>
            <consortium name="RefSeq"/>
        </authorList>
    </citation>
    <scope>IDENTIFICATION</scope>
    <source>
        <tissue evidence="3 4">Leaf</tissue>
    </source>
</reference>
<feature type="region of interest" description="Disordered" evidence="1">
    <location>
        <begin position="66"/>
        <end position="106"/>
    </location>
</feature>